<dbReference type="PANTHER" id="PTHR46575:SF1">
    <property type="entry name" value="AMYLOID PROTEIN-BINDING PROTEIN 2"/>
    <property type="match status" value="1"/>
</dbReference>
<dbReference type="GO" id="GO:1990756">
    <property type="term" value="F:ubiquitin-like ligase-substrate adaptor activity"/>
    <property type="evidence" value="ECO:0007669"/>
    <property type="project" value="TreeGrafter"/>
</dbReference>
<dbReference type="PANTHER" id="PTHR46575">
    <property type="entry name" value="AMYLOID PROTEIN-BINDING PROTEIN 2"/>
    <property type="match status" value="1"/>
</dbReference>
<dbReference type="OrthoDB" id="7103806at2759"/>
<dbReference type="AlphaFoldDB" id="A0A9P0CXV5"/>
<dbReference type="GO" id="GO:0031462">
    <property type="term" value="C:Cul2-RING ubiquitin ligase complex"/>
    <property type="evidence" value="ECO:0007669"/>
    <property type="project" value="TreeGrafter"/>
</dbReference>
<dbReference type="Pfam" id="PF13374">
    <property type="entry name" value="TPR_10"/>
    <property type="match status" value="2"/>
</dbReference>
<dbReference type="EMBL" id="OV651815">
    <property type="protein sequence ID" value="CAH1108473.1"/>
    <property type="molecule type" value="Genomic_DNA"/>
</dbReference>
<dbReference type="InterPro" id="IPR042476">
    <property type="entry name" value="APPBP2"/>
</dbReference>
<organism evidence="2 3">
    <name type="scientific">Psylliodes chrysocephalus</name>
    <dbReference type="NCBI Taxonomy" id="3402493"/>
    <lineage>
        <taxon>Eukaryota</taxon>
        <taxon>Metazoa</taxon>
        <taxon>Ecdysozoa</taxon>
        <taxon>Arthropoda</taxon>
        <taxon>Hexapoda</taxon>
        <taxon>Insecta</taxon>
        <taxon>Pterygota</taxon>
        <taxon>Neoptera</taxon>
        <taxon>Endopterygota</taxon>
        <taxon>Coleoptera</taxon>
        <taxon>Polyphaga</taxon>
        <taxon>Cucujiformia</taxon>
        <taxon>Chrysomeloidea</taxon>
        <taxon>Chrysomelidae</taxon>
        <taxon>Galerucinae</taxon>
        <taxon>Alticini</taxon>
        <taxon>Psylliodes</taxon>
    </lineage>
</organism>
<dbReference type="InterPro" id="IPR019734">
    <property type="entry name" value="TPR_rpt"/>
</dbReference>
<dbReference type="Gene3D" id="1.25.40.10">
    <property type="entry name" value="Tetratricopeptide repeat domain"/>
    <property type="match status" value="2"/>
</dbReference>
<dbReference type="GO" id="GO:0043161">
    <property type="term" value="P:proteasome-mediated ubiquitin-dependent protein catabolic process"/>
    <property type="evidence" value="ECO:0007669"/>
    <property type="project" value="TreeGrafter"/>
</dbReference>
<gene>
    <name evidence="2" type="ORF">PSYICH_LOCUS8694</name>
</gene>
<dbReference type="SMART" id="SM00028">
    <property type="entry name" value="TPR"/>
    <property type="match status" value="3"/>
</dbReference>
<feature type="repeat" description="TPR" evidence="1">
    <location>
        <begin position="427"/>
        <end position="460"/>
    </location>
</feature>
<dbReference type="PROSITE" id="PS50005">
    <property type="entry name" value="TPR"/>
    <property type="match status" value="1"/>
</dbReference>
<evidence type="ECO:0000313" key="3">
    <source>
        <dbReference type="Proteomes" id="UP001153636"/>
    </source>
</evidence>
<evidence type="ECO:0008006" key="4">
    <source>
        <dbReference type="Google" id="ProtNLM"/>
    </source>
</evidence>
<dbReference type="Proteomes" id="UP001153636">
    <property type="component" value="Chromosome 3"/>
</dbReference>
<proteinExistence type="predicted"/>
<protein>
    <recommendedName>
        <fullName evidence="4">Amyloid protein-binding protein 2</fullName>
    </recommendedName>
</protein>
<dbReference type="GO" id="GO:0006886">
    <property type="term" value="P:intracellular protein transport"/>
    <property type="evidence" value="ECO:0007669"/>
    <property type="project" value="InterPro"/>
</dbReference>
<evidence type="ECO:0000256" key="1">
    <source>
        <dbReference type="PROSITE-ProRule" id="PRU00339"/>
    </source>
</evidence>
<name>A0A9P0CXV5_9CUCU</name>
<evidence type="ECO:0000313" key="2">
    <source>
        <dbReference type="EMBL" id="CAH1108473.1"/>
    </source>
</evidence>
<keyword evidence="1" id="KW-0802">TPR repeat</keyword>
<dbReference type="SUPFAM" id="SSF48452">
    <property type="entry name" value="TPR-like"/>
    <property type="match status" value="2"/>
</dbReference>
<accession>A0A9P0CXV5</accession>
<sequence>MLNTPPKLYELCLDVAVADSVSVCKFCQKEFRSLPNNVLFDFYYKMFLEKRLCLLAVELSELEVFNRVISVKHQRTKFLRSFQSLIDHGANIAQLLIKTYVTYCQEVDSNDLIAIETGLKIGSFFNEGGLFNYSVEVLSIVEEVCKRRTRDVTMLRMLLDCYHKRIYAEAIYCDFENATETFESAEEVVRELEALGALPNLAGLYSNFSFLYFVRSEYDEAYSWAIKALRLVTEDLPPRIIIEVLRQASKSCVVKRKFTPAGLLISQAVNMASEMYKMDGHPHFSDTLLDYGFYLLNFDSIQESVKVYEKALAIRKEVFQKNNIRVALGHEDLAYALYVYEYSSGRFYEARENVERSVRIMERILPEDHLLLASVKRVKALILEEIALDERNNYSLQSQYFDEAHTLHKTALMLSYKAFGEKNVQTAKHYGNLGRLFQSMKRYDDAEKMHLKAIAIKEELLGDNDYEVGLSVGHLASLYNYHMKRYKDAEQLYLRSININLKLFGEAYSGLEYDYRGLINIYTKLVDSTNMIHYMYKKREWKNLREKIQPIEHDSELKPVKEVIAKFFQMTE</sequence>
<keyword evidence="3" id="KW-1185">Reference proteome</keyword>
<dbReference type="InterPro" id="IPR011990">
    <property type="entry name" value="TPR-like_helical_dom_sf"/>
</dbReference>
<reference evidence="2" key="1">
    <citation type="submission" date="2022-01" db="EMBL/GenBank/DDBJ databases">
        <authorList>
            <person name="King R."/>
        </authorList>
    </citation>
    <scope>NUCLEOTIDE SEQUENCE</scope>
</reference>